<evidence type="ECO:0000256" key="2">
    <source>
        <dbReference type="ARBA" id="ARBA00023209"/>
    </source>
</evidence>
<dbReference type="CDD" id="cd07989">
    <property type="entry name" value="LPLAT_AGPAT-like"/>
    <property type="match status" value="1"/>
</dbReference>
<keyword evidence="2" id="KW-0444">Lipid biosynthesis</keyword>
<evidence type="ECO:0000259" key="6">
    <source>
        <dbReference type="SMART" id="SM00563"/>
    </source>
</evidence>
<dbReference type="InterPro" id="IPR002123">
    <property type="entry name" value="Plipid/glycerol_acylTrfase"/>
</dbReference>
<feature type="domain" description="Phospholipid/glycerol acyltransferase" evidence="6">
    <location>
        <begin position="65"/>
        <end position="180"/>
    </location>
</feature>
<evidence type="ECO:0000256" key="3">
    <source>
        <dbReference type="ARBA" id="ARBA00023264"/>
    </source>
</evidence>
<evidence type="ECO:0000313" key="7">
    <source>
        <dbReference type="EMBL" id="SFV60651.1"/>
    </source>
</evidence>
<dbReference type="EC" id="2.3.1.51" evidence="7"/>
<dbReference type="EMBL" id="FPHC01000061">
    <property type="protein sequence ID" value="SFV60651.1"/>
    <property type="molecule type" value="Genomic_DNA"/>
</dbReference>
<dbReference type="Pfam" id="PF01553">
    <property type="entry name" value="Acyltransferase"/>
    <property type="match status" value="1"/>
</dbReference>
<keyword evidence="5" id="KW-0812">Transmembrane</keyword>
<keyword evidence="3" id="KW-1208">Phospholipid metabolism</keyword>
<keyword evidence="2" id="KW-0594">Phospholipid biosynthesis</keyword>
<evidence type="ECO:0000256" key="5">
    <source>
        <dbReference type="SAM" id="Phobius"/>
    </source>
</evidence>
<organism evidence="7">
    <name type="scientific">hydrothermal vent metagenome</name>
    <dbReference type="NCBI Taxonomy" id="652676"/>
    <lineage>
        <taxon>unclassified sequences</taxon>
        <taxon>metagenomes</taxon>
        <taxon>ecological metagenomes</taxon>
    </lineage>
</organism>
<dbReference type="SMART" id="SM00563">
    <property type="entry name" value="PlsC"/>
    <property type="match status" value="1"/>
</dbReference>
<keyword evidence="1 7" id="KW-0808">Transferase</keyword>
<protein>
    <submittedName>
        <fullName evidence="7">1-acyl-sn-glycerol-3-phosphate acyltransferase</fullName>
        <ecNumber evidence="7">2.3.1.51</ecNumber>
    </submittedName>
</protein>
<accession>A0A1W1C4K6</accession>
<keyword evidence="5" id="KW-0472">Membrane</keyword>
<keyword evidence="4 7" id="KW-0012">Acyltransferase</keyword>
<name>A0A1W1C4K6_9ZZZZ</name>
<dbReference type="AlphaFoldDB" id="A0A1W1C4K6"/>
<gene>
    <name evidence="7" type="ORF">MNB_SV-6-1873</name>
</gene>
<feature type="transmembrane region" description="Helical" evidence="5">
    <location>
        <begin position="9"/>
        <end position="31"/>
    </location>
</feature>
<evidence type="ECO:0000256" key="1">
    <source>
        <dbReference type="ARBA" id="ARBA00022679"/>
    </source>
</evidence>
<sequence length="236" mass="27218">MKIFAKIRFYWGAFAISFVVAVIMIPLITIFPKYQGSIMHHLNRFIIFIMGGKLEEVGELDKDADMLVANHQGIMDVVGLEAVQNNNLRWIAKKELFDAFWFGYVLKNSNMISVDRENKAGLVKLLKDVKESRDTLNRQVVLFPEGTRAKGQELLSFKSGTKFIANKLKLKVQPIVITGSKQLLNEHIRTGHNATVKFIYLPTIDLNEASDDWYEKMRNDMQKVIDDEYTHNHRSR</sequence>
<proteinExistence type="predicted"/>
<dbReference type="SUPFAM" id="SSF69593">
    <property type="entry name" value="Glycerol-3-phosphate (1)-acyltransferase"/>
    <property type="match status" value="1"/>
</dbReference>
<keyword evidence="2" id="KW-0443">Lipid metabolism</keyword>
<dbReference type="GO" id="GO:0006654">
    <property type="term" value="P:phosphatidic acid biosynthetic process"/>
    <property type="evidence" value="ECO:0007669"/>
    <property type="project" value="TreeGrafter"/>
</dbReference>
<dbReference type="PANTHER" id="PTHR10434:SF59">
    <property type="entry name" value="1-ACYL-SN-GLYCEROL-3-PHOSPHATE ACYLTRANSFERASE"/>
    <property type="match status" value="1"/>
</dbReference>
<evidence type="ECO:0000256" key="4">
    <source>
        <dbReference type="ARBA" id="ARBA00023315"/>
    </source>
</evidence>
<reference evidence="7" key="1">
    <citation type="submission" date="2016-10" db="EMBL/GenBank/DDBJ databases">
        <authorList>
            <person name="de Groot N.N."/>
        </authorList>
    </citation>
    <scope>NUCLEOTIDE SEQUENCE</scope>
</reference>
<dbReference type="PANTHER" id="PTHR10434">
    <property type="entry name" value="1-ACYL-SN-GLYCEROL-3-PHOSPHATE ACYLTRANSFERASE"/>
    <property type="match status" value="1"/>
</dbReference>
<keyword evidence="5" id="KW-1133">Transmembrane helix</keyword>
<dbReference type="GO" id="GO:0003841">
    <property type="term" value="F:1-acylglycerol-3-phosphate O-acyltransferase activity"/>
    <property type="evidence" value="ECO:0007669"/>
    <property type="project" value="UniProtKB-EC"/>
</dbReference>